<keyword evidence="6" id="KW-1185">Reference proteome</keyword>
<comment type="similarity">
    <text evidence="2">Belongs to the class-A beta-lactamase family.</text>
</comment>
<evidence type="ECO:0000256" key="2">
    <source>
        <dbReference type="ARBA" id="ARBA00009009"/>
    </source>
</evidence>
<evidence type="ECO:0000256" key="1">
    <source>
        <dbReference type="ARBA" id="ARBA00001526"/>
    </source>
</evidence>
<accession>A0A1N6F9T3</accession>
<dbReference type="NCBIfam" id="NF033103">
    <property type="entry name" value="bla_class_A"/>
    <property type="match status" value="1"/>
</dbReference>
<dbReference type="EMBL" id="FSQW01000002">
    <property type="protein sequence ID" value="SIN92045.1"/>
    <property type="molecule type" value="Genomic_DNA"/>
</dbReference>
<dbReference type="AlphaFoldDB" id="A0A1N6F9T3"/>
<dbReference type="Proteomes" id="UP000185192">
    <property type="component" value="Unassembled WGS sequence"/>
</dbReference>
<feature type="domain" description="Beta-lactamase class A catalytic" evidence="4">
    <location>
        <begin position="47"/>
        <end position="249"/>
    </location>
</feature>
<evidence type="ECO:0000313" key="6">
    <source>
        <dbReference type="Proteomes" id="UP000185192"/>
    </source>
</evidence>
<dbReference type="GO" id="GO:0046677">
    <property type="term" value="P:response to antibiotic"/>
    <property type="evidence" value="ECO:0007669"/>
    <property type="project" value="InterPro"/>
</dbReference>
<dbReference type="STRING" id="1123272.SAMN02745824_2302"/>
<evidence type="ECO:0000313" key="5">
    <source>
        <dbReference type="EMBL" id="SIN92045.1"/>
    </source>
</evidence>
<proteinExistence type="inferred from homology"/>
<dbReference type="InterPro" id="IPR045155">
    <property type="entry name" value="Beta-lactam_cat"/>
</dbReference>
<dbReference type="GO" id="GO:0008800">
    <property type="term" value="F:beta-lactamase activity"/>
    <property type="evidence" value="ECO:0007669"/>
    <property type="project" value="UniProtKB-EC"/>
</dbReference>
<dbReference type="GO" id="GO:0030655">
    <property type="term" value="P:beta-lactam antibiotic catabolic process"/>
    <property type="evidence" value="ECO:0007669"/>
    <property type="project" value="InterPro"/>
</dbReference>
<dbReference type="SUPFAM" id="SSF56601">
    <property type="entry name" value="beta-lactamase/transpeptidase-like"/>
    <property type="match status" value="1"/>
</dbReference>
<sequence>MLLARPVGALSAPPKDATSGYQDAAARREIAAIEKQTGGRVGVALTSRSGETDFSWRGGERFAMCSTFKAPLAFALFDAVEKRDLDLDARFALKKSDLVPYAPYVEKRLAEDQPVSFMQLAKAAVAISDNAAANLILKAIGGPAGFTRFVRNHGDEITRLDRIEPFLNENKPDDPRDTTSPEAFASLMHSLMIARPKHKHSTTVYDWMANSPTGRNRIRLGLPYGWPVGTKTGTAAGGIAVNDVAIFWPSFSGYGGDEPRILSVYWDRPTVSRVETELAMARIAKIAAWLVPREG</sequence>
<comment type="catalytic activity">
    <reaction evidence="1">
        <text>a beta-lactam + H2O = a substituted beta-amino acid</text>
        <dbReference type="Rhea" id="RHEA:20401"/>
        <dbReference type="ChEBI" id="CHEBI:15377"/>
        <dbReference type="ChEBI" id="CHEBI:35627"/>
        <dbReference type="ChEBI" id="CHEBI:140347"/>
        <dbReference type="EC" id="3.5.2.6"/>
    </reaction>
</comment>
<dbReference type="Pfam" id="PF13354">
    <property type="entry name" value="Beta-lactamase2"/>
    <property type="match status" value="1"/>
</dbReference>
<dbReference type="Gene3D" id="3.40.710.10">
    <property type="entry name" value="DD-peptidase/beta-lactamase superfamily"/>
    <property type="match status" value="1"/>
</dbReference>
<dbReference type="PRINTS" id="PR00118">
    <property type="entry name" value="BLACTAMASEA"/>
</dbReference>
<gene>
    <name evidence="5" type="ORF">SAMN02745824_2302</name>
</gene>
<dbReference type="PANTHER" id="PTHR35333:SF3">
    <property type="entry name" value="BETA-LACTAMASE-TYPE TRANSPEPTIDASE FOLD CONTAINING PROTEIN"/>
    <property type="match status" value="1"/>
</dbReference>
<evidence type="ECO:0000256" key="3">
    <source>
        <dbReference type="ARBA" id="ARBA00012865"/>
    </source>
</evidence>
<dbReference type="PANTHER" id="PTHR35333">
    <property type="entry name" value="BETA-LACTAMASE"/>
    <property type="match status" value="1"/>
</dbReference>
<dbReference type="InterPro" id="IPR000871">
    <property type="entry name" value="Beta-lactam_class-A"/>
</dbReference>
<dbReference type="InterPro" id="IPR012338">
    <property type="entry name" value="Beta-lactam/transpept-like"/>
</dbReference>
<reference evidence="6" key="1">
    <citation type="submission" date="2016-11" db="EMBL/GenBank/DDBJ databases">
        <authorList>
            <person name="Varghese N."/>
            <person name="Submissions S."/>
        </authorList>
    </citation>
    <scope>NUCLEOTIDE SEQUENCE [LARGE SCALE GENOMIC DNA]</scope>
    <source>
        <strain evidence="6">DSM 22363</strain>
    </source>
</reference>
<protein>
    <recommendedName>
        <fullName evidence="3">beta-lactamase</fullName>
        <ecNumber evidence="3">3.5.2.6</ecNumber>
    </recommendedName>
</protein>
<organism evidence="5 6">
    <name type="scientific">Parasphingorhabdus marina DSM 22363</name>
    <dbReference type="NCBI Taxonomy" id="1123272"/>
    <lineage>
        <taxon>Bacteria</taxon>
        <taxon>Pseudomonadati</taxon>
        <taxon>Pseudomonadota</taxon>
        <taxon>Alphaproteobacteria</taxon>
        <taxon>Sphingomonadales</taxon>
        <taxon>Sphingomonadaceae</taxon>
        <taxon>Parasphingorhabdus</taxon>
    </lineage>
</organism>
<name>A0A1N6F9T3_9SPHN</name>
<dbReference type="EC" id="3.5.2.6" evidence="3"/>
<evidence type="ECO:0000259" key="4">
    <source>
        <dbReference type="Pfam" id="PF13354"/>
    </source>
</evidence>